<evidence type="ECO:0000313" key="1">
    <source>
        <dbReference type="EMBL" id="AUW97394.1"/>
    </source>
</evidence>
<dbReference type="InterPro" id="IPR029058">
    <property type="entry name" value="AB_hydrolase_fold"/>
</dbReference>
<reference evidence="1 2" key="2">
    <citation type="submission" date="2018-02" db="EMBL/GenBank/DDBJ databases">
        <title>Whole genome sequencing analysis of Streptococcus pluranimalium isolated from cattle infected mastitis in China.</title>
        <authorList>
            <person name="Zhang J.-R."/>
            <person name="Hu G.-Z."/>
        </authorList>
    </citation>
    <scope>NUCLEOTIDE SEQUENCE [LARGE SCALE GENOMIC DNA]</scope>
    <source>
        <strain evidence="1 2">TH11417</strain>
    </source>
</reference>
<protein>
    <submittedName>
        <fullName evidence="1">Triacylglycerol lipase</fullName>
    </submittedName>
</protein>
<dbReference type="EMBL" id="CP025536">
    <property type="protein sequence ID" value="AUW97394.1"/>
    <property type="molecule type" value="Genomic_DNA"/>
</dbReference>
<dbReference type="OrthoDB" id="2365336at2"/>
<keyword evidence="2" id="KW-1185">Reference proteome</keyword>
<evidence type="ECO:0000313" key="2">
    <source>
        <dbReference type="Proteomes" id="UP000238956"/>
    </source>
</evidence>
<dbReference type="SUPFAM" id="SSF53474">
    <property type="entry name" value="alpha/beta-Hydrolases"/>
    <property type="match status" value="1"/>
</dbReference>
<dbReference type="AlphaFoldDB" id="A0A2L0D6U1"/>
<name>A0A2L0D6U1_9STRE</name>
<dbReference type="RefSeq" id="WP_104968698.1">
    <property type="nucleotide sequence ID" value="NZ_CP025536.1"/>
</dbReference>
<dbReference type="Proteomes" id="UP000238956">
    <property type="component" value="Chromosome"/>
</dbReference>
<dbReference type="GeneID" id="98394224"/>
<dbReference type="KEGG" id="splr:C0J00_09925"/>
<reference evidence="1 2" key="1">
    <citation type="submission" date="2017-12" db="EMBL/GenBank/DDBJ databases">
        <authorList>
            <person name="Hurst M.R.H."/>
        </authorList>
    </citation>
    <scope>NUCLEOTIDE SEQUENCE [LARGE SCALE GENOMIC DNA]</scope>
    <source>
        <strain evidence="1 2">TH11417</strain>
    </source>
</reference>
<sequence>MVYSDYERRLIAGVEYKEYYEGEKIIVGEQKRAKEIGTVREVVTDENGQKAYVVQSPDKKEVSVIYRGSEGPGEEGADVDWLENDIPMVEKIISGIKGVTPQLTSSANTLNAVLDNDAYKDAGIVVYGHSLGSMDAQYALAKVKDPSRIKGAYLYQGPNIYGTLTKAEQEKVDTLKYRIQNYIDAKDVIPIGYLPSGSDQAVGIVHHVDSKNVDFNINLGAVIGNQHLWGGYQYNADGSLKLLDTTSKMELEYSEALDITANGMYAYKQVKKNFQKSGKGLSSHEKIFLDAEQATVISNGLATTAETALEEIESTANAAVKEAEELWNTTKIMPFGVSELTEAELAEAYEAGGVTYDSIVTKTETHFNKKVTKADNLVTTYTTLRSDIQSGIETMLAKDSELAGDFKKWKS</sequence>
<gene>
    <name evidence="1" type="ORF">C0J00_09925</name>
</gene>
<proteinExistence type="predicted"/>
<accession>A0A2L0D6U1</accession>
<dbReference type="Gene3D" id="3.40.50.1820">
    <property type="entry name" value="alpha/beta hydrolase"/>
    <property type="match status" value="1"/>
</dbReference>
<organism evidence="1 2">
    <name type="scientific">Streptococcus pluranimalium</name>
    <dbReference type="NCBI Taxonomy" id="82348"/>
    <lineage>
        <taxon>Bacteria</taxon>
        <taxon>Bacillati</taxon>
        <taxon>Bacillota</taxon>
        <taxon>Bacilli</taxon>
        <taxon>Lactobacillales</taxon>
        <taxon>Streptococcaceae</taxon>
        <taxon>Streptococcus</taxon>
    </lineage>
</organism>